<dbReference type="Proteomes" id="UP000626697">
    <property type="component" value="Unassembled WGS sequence"/>
</dbReference>
<accession>A0ABR6CUH4</accession>
<dbReference type="SMART" id="SM00342">
    <property type="entry name" value="HTH_ARAC"/>
    <property type="match status" value="1"/>
</dbReference>
<evidence type="ECO:0000256" key="2">
    <source>
        <dbReference type="ARBA" id="ARBA00023125"/>
    </source>
</evidence>
<gene>
    <name evidence="5" type="ORF">HNP81_003930</name>
</gene>
<keyword evidence="6" id="KW-1185">Reference proteome</keyword>
<keyword evidence="3" id="KW-0804">Transcription</keyword>
<protein>
    <submittedName>
        <fullName evidence="5">AraC-like DNA-binding protein</fullName>
    </submittedName>
</protein>
<dbReference type="Pfam" id="PF12833">
    <property type="entry name" value="HTH_18"/>
    <property type="match status" value="1"/>
</dbReference>
<name>A0ABR6CUH4_9BACI</name>
<dbReference type="PROSITE" id="PS01124">
    <property type="entry name" value="HTH_ARAC_FAMILY_2"/>
    <property type="match status" value="1"/>
</dbReference>
<proteinExistence type="predicted"/>
<dbReference type="PANTHER" id="PTHR43280">
    <property type="entry name" value="ARAC-FAMILY TRANSCRIPTIONAL REGULATOR"/>
    <property type="match status" value="1"/>
</dbReference>
<evidence type="ECO:0000313" key="5">
    <source>
        <dbReference type="EMBL" id="MBA9028610.1"/>
    </source>
</evidence>
<evidence type="ECO:0000256" key="3">
    <source>
        <dbReference type="ARBA" id="ARBA00023163"/>
    </source>
</evidence>
<dbReference type="InterPro" id="IPR018060">
    <property type="entry name" value="HTH_AraC"/>
</dbReference>
<dbReference type="Gene3D" id="1.10.10.60">
    <property type="entry name" value="Homeodomain-like"/>
    <property type="match status" value="2"/>
</dbReference>
<keyword evidence="1" id="KW-0805">Transcription regulation</keyword>
<dbReference type="EMBL" id="JACJHX010000015">
    <property type="protein sequence ID" value="MBA9028610.1"/>
    <property type="molecule type" value="Genomic_DNA"/>
</dbReference>
<dbReference type="PANTHER" id="PTHR43280:SF2">
    <property type="entry name" value="HTH-TYPE TRANSCRIPTIONAL REGULATOR EXSA"/>
    <property type="match status" value="1"/>
</dbReference>
<dbReference type="PROSITE" id="PS00041">
    <property type="entry name" value="HTH_ARAC_FAMILY_1"/>
    <property type="match status" value="1"/>
</dbReference>
<feature type="domain" description="HTH araC/xylS-type" evidence="4">
    <location>
        <begin position="304"/>
        <end position="402"/>
    </location>
</feature>
<evidence type="ECO:0000313" key="6">
    <source>
        <dbReference type="Proteomes" id="UP000626697"/>
    </source>
</evidence>
<keyword evidence="2" id="KW-0238">DNA-binding</keyword>
<dbReference type="InterPro" id="IPR009057">
    <property type="entry name" value="Homeodomain-like_sf"/>
</dbReference>
<dbReference type="SUPFAM" id="SSF46689">
    <property type="entry name" value="Homeodomain-like"/>
    <property type="match status" value="2"/>
</dbReference>
<dbReference type="InterPro" id="IPR018062">
    <property type="entry name" value="HTH_AraC-typ_CS"/>
</dbReference>
<comment type="caution">
    <text evidence="5">The sequence shown here is derived from an EMBL/GenBank/DDBJ whole genome shotgun (WGS) entry which is preliminary data.</text>
</comment>
<evidence type="ECO:0000256" key="1">
    <source>
        <dbReference type="ARBA" id="ARBA00023015"/>
    </source>
</evidence>
<sequence length="407" mass="46898">MENLLNELTEKCWMIKNAFKMDVEVIDEQLRTILHISDDTEPLIMTETKKGMYALFQKALMKAKKHSFCFQTDSFGLSYFAIAIITHETHKGMVIVGPFLKEQVTNSFIWHVIKENHLENSWFKSLENYYKSIAYIGESHLALGDLLVNIYGHPPIKSQIITMVSNEGDNPKKLQPQEFDEDDFDIKLRYEIEKKLLHFIEVGNTEKALETLVDFSGDFLYRVPGNPLRAKKNIAFSYSTMLRLAANKGGVAPQYLHGISEKFAIKIEETITLSELDLLEVAMTEEYCNAVRSFTMKGHSSVVKQVLMYINLHFSEPVNLQSVADELGFNRTYIAKKFKDEMNMTVIEYIQKKRIDEAVFLIEQGQSSITDISYMVGFSSYNYFCKVFKEIKGMTATEYKNGRRVNT</sequence>
<organism evidence="5 6">
    <name type="scientific">Peribacillus huizhouensis</name>
    <dbReference type="NCBI Taxonomy" id="1501239"/>
    <lineage>
        <taxon>Bacteria</taxon>
        <taxon>Bacillati</taxon>
        <taxon>Bacillota</taxon>
        <taxon>Bacilli</taxon>
        <taxon>Bacillales</taxon>
        <taxon>Bacillaceae</taxon>
        <taxon>Peribacillus</taxon>
    </lineage>
</organism>
<dbReference type="RefSeq" id="WP_182503648.1">
    <property type="nucleotide sequence ID" value="NZ_JACJHX010000015.1"/>
</dbReference>
<evidence type="ECO:0000259" key="4">
    <source>
        <dbReference type="PROSITE" id="PS01124"/>
    </source>
</evidence>
<reference evidence="5 6" key="1">
    <citation type="submission" date="2020-08" db="EMBL/GenBank/DDBJ databases">
        <title>Genomic Encyclopedia of Type Strains, Phase IV (KMG-IV): sequencing the most valuable type-strain genomes for metagenomic binning, comparative biology and taxonomic classification.</title>
        <authorList>
            <person name="Goeker M."/>
        </authorList>
    </citation>
    <scope>NUCLEOTIDE SEQUENCE [LARGE SCALE GENOMIC DNA]</scope>
    <source>
        <strain evidence="5 6">DSM 105481</strain>
    </source>
</reference>